<dbReference type="InterPro" id="IPR036779">
    <property type="entry name" value="LysM_dom_sf"/>
</dbReference>
<dbReference type="Proteomes" id="UP000254741">
    <property type="component" value="Unassembled WGS sequence"/>
</dbReference>
<dbReference type="SMART" id="SM00257">
    <property type="entry name" value="LysM"/>
    <property type="match status" value="1"/>
</dbReference>
<dbReference type="AlphaFoldDB" id="A0A379T9R3"/>
<dbReference type="Pfam" id="PF01476">
    <property type="entry name" value="LysM"/>
    <property type="match status" value="1"/>
</dbReference>
<dbReference type="PANTHER" id="PTHR34700">
    <property type="entry name" value="POTASSIUM BINDING PROTEIN KBP"/>
    <property type="match status" value="1"/>
</dbReference>
<protein>
    <recommendedName>
        <fullName evidence="3">Potassium binding protein Kbp</fullName>
    </recommendedName>
</protein>
<sequence>MEKRQSRGDGLSQEAKEKILVAVGNIAGISSVDDQVKTTTPAAESQFYTVKSGDTLSAISKQVYGNANLYNKIFEANKPMLKSPEKIYPGQVLRIPEE</sequence>
<evidence type="ECO:0000256" key="2">
    <source>
        <dbReference type="ARBA" id="ARBA00022490"/>
    </source>
</evidence>
<dbReference type="CDD" id="cd00118">
    <property type="entry name" value="LysM"/>
    <property type="match status" value="1"/>
</dbReference>
<evidence type="ECO:0000256" key="1">
    <source>
        <dbReference type="ARBA" id="ARBA00004496"/>
    </source>
</evidence>
<dbReference type="EMBL" id="UGXG01000002">
    <property type="protein sequence ID" value="SUG46259.1"/>
    <property type="molecule type" value="Genomic_DNA"/>
</dbReference>
<organism evidence="5 6">
    <name type="scientific">Salmonella enterica subsp. arizonae</name>
    <dbReference type="NCBI Taxonomy" id="59203"/>
    <lineage>
        <taxon>Bacteria</taxon>
        <taxon>Pseudomonadati</taxon>
        <taxon>Pseudomonadota</taxon>
        <taxon>Gammaproteobacteria</taxon>
        <taxon>Enterobacterales</taxon>
        <taxon>Enterobacteriaceae</taxon>
        <taxon>Salmonella</taxon>
    </lineage>
</organism>
<evidence type="ECO:0000313" key="6">
    <source>
        <dbReference type="Proteomes" id="UP000254741"/>
    </source>
</evidence>
<evidence type="ECO:0000259" key="4">
    <source>
        <dbReference type="PROSITE" id="PS51782"/>
    </source>
</evidence>
<gene>
    <name evidence="5" type="primary">ygaU_2</name>
    <name evidence="5" type="ORF">NCTC8297_01472</name>
</gene>
<dbReference type="NCBIfam" id="NF008399">
    <property type="entry name" value="PRK11198.1"/>
    <property type="match status" value="1"/>
</dbReference>
<dbReference type="PROSITE" id="PS51782">
    <property type="entry name" value="LYSM"/>
    <property type="match status" value="1"/>
</dbReference>
<name>A0A379T9R3_SALER</name>
<comment type="subcellular location">
    <subcellularLocation>
        <location evidence="1">Cytoplasm</location>
    </subcellularLocation>
</comment>
<dbReference type="PANTHER" id="PTHR34700:SF8">
    <property type="entry name" value="POTASSIUM BINDING PROTEIN KBP"/>
    <property type="match status" value="1"/>
</dbReference>
<feature type="domain" description="LysM" evidence="4">
    <location>
        <begin position="46"/>
        <end position="95"/>
    </location>
</feature>
<evidence type="ECO:0000256" key="3">
    <source>
        <dbReference type="ARBA" id="ARBA00072219"/>
    </source>
</evidence>
<dbReference type="FunFam" id="3.10.350.10:FF:000001">
    <property type="entry name" value="Peptidoglycan-binding protein LysM"/>
    <property type="match status" value="1"/>
</dbReference>
<accession>A0A379T9R3</accession>
<keyword evidence="2" id="KW-0963">Cytoplasm</keyword>
<evidence type="ECO:0000313" key="5">
    <source>
        <dbReference type="EMBL" id="SUG46259.1"/>
    </source>
</evidence>
<dbReference type="Gene3D" id="3.10.350.10">
    <property type="entry name" value="LysM domain"/>
    <property type="match status" value="1"/>
</dbReference>
<dbReference type="GO" id="GO:0005737">
    <property type="term" value="C:cytoplasm"/>
    <property type="evidence" value="ECO:0007669"/>
    <property type="project" value="UniProtKB-SubCell"/>
</dbReference>
<reference evidence="5 6" key="1">
    <citation type="submission" date="2018-06" db="EMBL/GenBank/DDBJ databases">
        <authorList>
            <consortium name="Pathogen Informatics"/>
            <person name="Doyle S."/>
        </authorList>
    </citation>
    <scope>NUCLEOTIDE SEQUENCE [LARGE SCALE GENOMIC DNA]</scope>
    <source>
        <strain evidence="5 6">NCTC8297</strain>
    </source>
</reference>
<dbReference type="SUPFAM" id="SSF54106">
    <property type="entry name" value="LysM domain"/>
    <property type="match status" value="1"/>
</dbReference>
<proteinExistence type="predicted"/>
<dbReference type="InterPro" id="IPR052196">
    <property type="entry name" value="Bact_Kbp"/>
</dbReference>
<dbReference type="InterPro" id="IPR018392">
    <property type="entry name" value="LysM"/>
</dbReference>